<sequence>MDSQDYNNYLTPYDEKSLDGIFSTLQDVIERSKEVKQELIKGKAKLRHTSRFNEVPSTYCLTISSSINLAGSFVYDLEIIAKVVASDRISDREVLLLSEIGANSSKMELEFGRSFKDEYRWRMDNDDTFSVAFGIYQMGRDFFIGMMEMGSLARRLRTYVKRDNKNEVYIGKNSGNIQVQQDTTNSTMSQEVDSEKLKDFNRLASTIMERAKSVDFKGDVEALEYYIDAMRGQVQKSKPNKSVIKTMMSGLKLIDKTGILDSALSALGTFWDNLF</sequence>
<dbReference type="Proteomes" id="UP000051580">
    <property type="component" value="Unassembled WGS sequence"/>
</dbReference>
<keyword evidence="2" id="KW-1185">Reference proteome</keyword>
<reference evidence="1 2" key="1">
    <citation type="journal article" date="2015" name="Genome Announc.">
        <title>Expanding the biotechnology potential of lactobacilli through comparative genomics of 213 strains and associated genera.</title>
        <authorList>
            <person name="Sun Z."/>
            <person name="Harris H.M."/>
            <person name="McCann A."/>
            <person name="Guo C."/>
            <person name="Argimon S."/>
            <person name="Zhang W."/>
            <person name="Yang X."/>
            <person name="Jeffery I.B."/>
            <person name="Cooney J.C."/>
            <person name="Kagawa T.F."/>
            <person name="Liu W."/>
            <person name="Song Y."/>
            <person name="Salvetti E."/>
            <person name="Wrobel A."/>
            <person name="Rasinkangas P."/>
            <person name="Parkhill J."/>
            <person name="Rea M.C."/>
            <person name="O'Sullivan O."/>
            <person name="Ritari J."/>
            <person name="Douillard F.P."/>
            <person name="Paul Ross R."/>
            <person name="Yang R."/>
            <person name="Briner A.E."/>
            <person name="Felis G.E."/>
            <person name="de Vos W.M."/>
            <person name="Barrangou R."/>
            <person name="Klaenhammer T.R."/>
            <person name="Caufield P.W."/>
            <person name="Cui Y."/>
            <person name="Zhang H."/>
            <person name="O'Toole P.W."/>
        </authorList>
    </citation>
    <scope>NUCLEOTIDE SEQUENCE [LARGE SCALE GENOMIC DNA]</scope>
    <source>
        <strain evidence="1 2">DSM 16381</strain>
    </source>
</reference>
<proteinExistence type="predicted"/>
<gene>
    <name evidence="1" type="ORF">FD28_GL002021</name>
</gene>
<evidence type="ECO:0000313" key="2">
    <source>
        <dbReference type="Proteomes" id="UP000051580"/>
    </source>
</evidence>
<dbReference type="EMBL" id="AZFS01000044">
    <property type="protein sequence ID" value="KRL95795.1"/>
    <property type="molecule type" value="Genomic_DNA"/>
</dbReference>
<accession>A0A0R1UWM1</accession>
<dbReference type="PATRIC" id="fig|1423753.3.peg.2127"/>
<dbReference type="OrthoDB" id="7285215at2"/>
<evidence type="ECO:0000313" key="1">
    <source>
        <dbReference type="EMBL" id="KRL95795.1"/>
    </source>
</evidence>
<protein>
    <submittedName>
        <fullName evidence="1">Uncharacterized protein</fullName>
    </submittedName>
</protein>
<comment type="caution">
    <text evidence="1">The sequence shown here is derived from an EMBL/GenBank/DDBJ whole genome shotgun (WGS) entry which is preliminary data.</text>
</comment>
<dbReference type="STRING" id="1423753.FD28_GL002021"/>
<dbReference type="RefSeq" id="WP_057732383.1">
    <property type="nucleotide sequence ID" value="NZ_AZFS01000044.1"/>
</dbReference>
<dbReference type="AlphaFoldDB" id="A0A0R1UWM1"/>
<organism evidence="1 2">
    <name type="scientific">Levilactobacillus hammesii DSM 16381</name>
    <dbReference type="NCBI Taxonomy" id="1423753"/>
    <lineage>
        <taxon>Bacteria</taxon>
        <taxon>Bacillati</taxon>
        <taxon>Bacillota</taxon>
        <taxon>Bacilli</taxon>
        <taxon>Lactobacillales</taxon>
        <taxon>Lactobacillaceae</taxon>
        <taxon>Levilactobacillus</taxon>
    </lineage>
</organism>
<name>A0A0R1UWM1_9LACO</name>